<keyword evidence="6" id="KW-0812">Transmembrane</keyword>
<evidence type="ECO:0000256" key="8">
    <source>
        <dbReference type="ARBA" id="ARBA00022741"/>
    </source>
</evidence>
<dbReference type="AlphaFoldDB" id="A0AAV7ER38"/>
<dbReference type="Pfam" id="PF07714">
    <property type="entry name" value="PK_Tyr_Ser-Thr"/>
    <property type="match status" value="1"/>
</dbReference>
<dbReference type="Gene3D" id="3.30.200.20">
    <property type="entry name" value="Phosphorylase Kinase, domain 1"/>
    <property type="match status" value="1"/>
</dbReference>
<keyword evidence="11" id="KW-1133">Transmembrane helix</keyword>
<keyword evidence="22" id="KW-1185">Reference proteome</keyword>
<feature type="compositionally biased region" description="Basic and acidic residues" evidence="19">
    <location>
        <begin position="37"/>
        <end position="46"/>
    </location>
</feature>
<name>A0AAV7ER38_ARIFI</name>
<dbReference type="PANTHER" id="PTHR27009">
    <property type="entry name" value="RUST RESISTANCE KINASE LR10-RELATED"/>
    <property type="match status" value="1"/>
</dbReference>
<keyword evidence="15" id="KW-0325">Glycoprotein</keyword>
<dbReference type="PROSITE" id="PS50011">
    <property type="entry name" value="PROTEIN_KINASE_DOM"/>
    <property type="match status" value="1"/>
</dbReference>
<evidence type="ECO:0000256" key="19">
    <source>
        <dbReference type="SAM" id="MobiDB-lite"/>
    </source>
</evidence>
<evidence type="ECO:0000256" key="6">
    <source>
        <dbReference type="ARBA" id="ARBA00022692"/>
    </source>
</evidence>
<keyword evidence="12" id="KW-0472">Membrane</keyword>
<feature type="binding site" evidence="18">
    <location>
        <position position="460"/>
    </location>
    <ligand>
        <name>ATP</name>
        <dbReference type="ChEBI" id="CHEBI:30616"/>
    </ligand>
</feature>
<evidence type="ECO:0000256" key="16">
    <source>
        <dbReference type="ARBA" id="ARBA00047899"/>
    </source>
</evidence>
<evidence type="ECO:0000256" key="4">
    <source>
        <dbReference type="ARBA" id="ARBA00022536"/>
    </source>
</evidence>
<dbReference type="SUPFAM" id="SSF56112">
    <property type="entry name" value="Protein kinase-like (PK-like)"/>
    <property type="match status" value="1"/>
</dbReference>
<keyword evidence="10 18" id="KW-0067">ATP-binding</keyword>
<evidence type="ECO:0000256" key="11">
    <source>
        <dbReference type="ARBA" id="ARBA00022989"/>
    </source>
</evidence>
<evidence type="ECO:0000256" key="9">
    <source>
        <dbReference type="ARBA" id="ARBA00022777"/>
    </source>
</evidence>
<feature type="compositionally biased region" description="Polar residues" evidence="19">
    <location>
        <begin position="52"/>
        <end position="64"/>
    </location>
</feature>
<dbReference type="Gene3D" id="1.10.510.10">
    <property type="entry name" value="Transferase(Phosphotransferase) domain 1"/>
    <property type="match status" value="1"/>
</dbReference>
<dbReference type="GO" id="GO:0004674">
    <property type="term" value="F:protein serine/threonine kinase activity"/>
    <property type="evidence" value="ECO:0007669"/>
    <property type="project" value="UniProtKB-KW"/>
</dbReference>
<evidence type="ECO:0000256" key="7">
    <source>
        <dbReference type="ARBA" id="ARBA00022729"/>
    </source>
</evidence>
<evidence type="ECO:0000256" key="14">
    <source>
        <dbReference type="ARBA" id="ARBA00023170"/>
    </source>
</evidence>
<evidence type="ECO:0000256" key="3">
    <source>
        <dbReference type="ARBA" id="ARBA00022527"/>
    </source>
</evidence>
<feature type="compositionally biased region" description="Polar residues" evidence="19">
    <location>
        <begin position="270"/>
        <end position="289"/>
    </location>
</feature>
<evidence type="ECO:0000256" key="18">
    <source>
        <dbReference type="PROSITE-ProRule" id="PRU10141"/>
    </source>
</evidence>
<dbReference type="Pfam" id="PF14111">
    <property type="entry name" value="DUF4283"/>
    <property type="match status" value="1"/>
</dbReference>
<sequence>MNFSDRISNQATIYYSQGRYNRQQSNKLSRSPKRQKQSKESTKEWVARAFYSNPTRPGRSSSSVADLKPLVSPVRDVKPPVAAATVNDNANTSAGDSGKKNTYHGKPAIYFERSHIDSQSENFKFCLIGKFPGWRPSLSQIRNWVATKWKLKGEWSITLLDHRHVLIRLDNEGDMLHVWPRNRCFIGGQLMRVFKWFPTFVPGSGEPSLYGCMGFSPFPSLGIFRRRDSVAHCFFGREGLGRGRSNERSLPNRPRQSLCGGRSLEGPSSADDNGSEQPIRQAASHSSLKNVKGKQIVESRAESTSDDSSTRLPFGDSGKERQTDATLPRGEWSYTTKIDQTSSAEYAKGVVNQGIDVTGKERGSSAQAVIQRSPQRRNKFTSKMLNIIWRSKQRGGDLKSSTQPILRLDSVNTMSLILLTKFKYSEIVGMTHGFRDVLGKGGFGTVYRGMLPDGQEVAVKVMSQASYQGEKEFLQEIQILKNTRHANIIRLLGCCSEGSNRILVSEFMRRGSLIGIIHVDERISTSAEKNTHFYSDTTLVRGTPGYLAPEFYVSNKVSRSADVYSYGITLLQMATGRKAVTRDEISGDTESILHWVRKRVTATGEIQGFTMDETQKKMIMVGLWCTQLDPDLRPSFRRVIQMLEGSIDELPPLGVGTC</sequence>
<evidence type="ECO:0000259" key="20">
    <source>
        <dbReference type="PROSITE" id="PS50011"/>
    </source>
</evidence>
<accession>A0AAV7ER38</accession>
<evidence type="ECO:0000256" key="12">
    <source>
        <dbReference type="ARBA" id="ARBA00023136"/>
    </source>
</evidence>
<comment type="catalytic activity">
    <reaction evidence="16">
        <text>L-threonyl-[protein] + ATP = O-phospho-L-threonyl-[protein] + ADP + H(+)</text>
        <dbReference type="Rhea" id="RHEA:46608"/>
        <dbReference type="Rhea" id="RHEA-COMP:11060"/>
        <dbReference type="Rhea" id="RHEA-COMP:11605"/>
        <dbReference type="ChEBI" id="CHEBI:15378"/>
        <dbReference type="ChEBI" id="CHEBI:30013"/>
        <dbReference type="ChEBI" id="CHEBI:30616"/>
        <dbReference type="ChEBI" id="CHEBI:61977"/>
        <dbReference type="ChEBI" id="CHEBI:456216"/>
        <dbReference type="EC" id="2.7.11.1"/>
    </reaction>
</comment>
<gene>
    <name evidence="21" type="ORF">H6P81_011178</name>
</gene>
<comment type="caution">
    <text evidence="21">The sequence shown here is derived from an EMBL/GenBank/DDBJ whole genome shotgun (WGS) entry which is preliminary data.</text>
</comment>
<dbReference type="Pfam" id="PF00069">
    <property type="entry name" value="Pkinase"/>
    <property type="match status" value="1"/>
</dbReference>
<evidence type="ECO:0000256" key="15">
    <source>
        <dbReference type="ARBA" id="ARBA00023180"/>
    </source>
</evidence>
<proteinExistence type="predicted"/>
<dbReference type="GO" id="GO:0016020">
    <property type="term" value="C:membrane"/>
    <property type="evidence" value="ECO:0007669"/>
    <property type="project" value="UniProtKB-SubCell"/>
</dbReference>
<evidence type="ECO:0000256" key="1">
    <source>
        <dbReference type="ARBA" id="ARBA00004479"/>
    </source>
</evidence>
<dbReference type="PROSITE" id="PS00107">
    <property type="entry name" value="PROTEIN_KINASE_ATP"/>
    <property type="match status" value="1"/>
</dbReference>
<evidence type="ECO:0000256" key="13">
    <source>
        <dbReference type="ARBA" id="ARBA00023157"/>
    </source>
</evidence>
<dbReference type="InterPro" id="IPR001245">
    <property type="entry name" value="Ser-Thr/Tyr_kinase_cat_dom"/>
</dbReference>
<evidence type="ECO:0000256" key="10">
    <source>
        <dbReference type="ARBA" id="ARBA00022840"/>
    </source>
</evidence>
<dbReference type="InterPro" id="IPR025558">
    <property type="entry name" value="DUF4283"/>
</dbReference>
<keyword evidence="4" id="KW-0245">EGF-like domain</keyword>
<dbReference type="EC" id="2.7.11.1" evidence="2"/>
<dbReference type="InterPro" id="IPR017441">
    <property type="entry name" value="Protein_kinase_ATP_BS"/>
</dbReference>
<dbReference type="EMBL" id="JAINDJ010000004">
    <property type="protein sequence ID" value="KAG9451213.1"/>
    <property type="molecule type" value="Genomic_DNA"/>
</dbReference>
<evidence type="ECO:0000313" key="22">
    <source>
        <dbReference type="Proteomes" id="UP000825729"/>
    </source>
</evidence>
<evidence type="ECO:0000256" key="2">
    <source>
        <dbReference type="ARBA" id="ARBA00012513"/>
    </source>
</evidence>
<comment type="catalytic activity">
    <reaction evidence="17">
        <text>L-seryl-[protein] + ATP = O-phospho-L-seryl-[protein] + ADP + H(+)</text>
        <dbReference type="Rhea" id="RHEA:17989"/>
        <dbReference type="Rhea" id="RHEA-COMP:9863"/>
        <dbReference type="Rhea" id="RHEA-COMP:11604"/>
        <dbReference type="ChEBI" id="CHEBI:15378"/>
        <dbReference type="ChEBI" id="CHEBI:29999"/>
        <dbReference type="ChEBI" id="CHEBI:30616"/>
        <dbReference type="ChEBI" id="CHEBI:83421"/>
        <dbReference type="ChEBI" id="CHEBI:456216"/>
        <dbReference type="EC" id="2.7.11.1"/>
    </reaction>
</comment>
<keyword evidence="8 18" id="KW-0547">Nucleotide-binding</keyword>
<evidence type="ECO:0000256" key="5">
    <source>
        <dbReference type="ARBA" id="ARBA00022679"/>
    </source>
</evidence>
<feature type="region of interest" description="Disordered" evidence="19">
    <location>
        <begin position="14"/>
        <end position="67"/>
    </location>
</feature>
<evidence type="ECO:0000256" key="17">
    <source>
        <dbReference type="ARBA" id="ARBA00048679"/>
    </source>
</evidence>
<feature type="domain" description="Protein kinase" evidence="20">
    <location>
        <begin position="432"/>
        <end position="658"/>
    </location>
</feature>
<feature type="region of interest" description="Disordered" evidence="19">
    <location>
        <begin position="244"/>
        <end position="334"/>
    </location>
</feature>
<keyword evidence="7" id="KW-0732">Signal</keyword>
<keyword evidence="3" id="KW-0723">Serine/threonine-protein kinase</keyword>
<dbReference type="FunFam" id="3.30.200.20:FF:000059">
    <property type="entry name" value="S-receptor-like serine/threonine-protein kinase"/>
    <property type="match status" value="1"/>
</dbReference>
<feature type="compositionally biased region" description="Polar residues" evidence="19">
    <location>
        <begin position="14"/>
        <end position="29"/>
    </location>
</feature>
<dbReference type="InterPro" id="IPR000719">
    <property type="entry name" value="Prot_kinase_dom"/>
</dbReference>
<keyword evidence="13" id="KW-1015">Disulfide bond</keyword>
<evidence type="ECO:0000313" key="21">
    <source>
        <dbReference type="EMBL" id="KAG9451213.1"/>
    </source>
</evidence>
<comment type="subcellular location">
    <subcellularLocation>
        <location evidence="1">Membrane</location>
        <topology evidence="1">Single-pass type I membrane protein</topology>
    </subcellularLocation>
</comment>
<dbReference type="InterPro" id="IPR011009">
    <property type="entry name" value="Kinase-like_dom_sf"/>
</dbReference>
<dbReference type="InterPro" id="IPR045874">
    <property type="entry name" value="LRK10/LRL21-25-like"/>
</dbReference>
<protein>
    <recommendedName>
        <fullName evidence="2">non-specific serine/threonine protein kinase</fullName>
        <ecNumber evidence="2">2.7.11.1</ecNumber>
    </recommendedName>
</protein>
<dbReference type="Proteomes" id="UP000825729">
    <property type="component" value="Unassembled WGS sequence"/>
</dbReference>
<organism evidence="21 22">
    <name type="scientific">Aristolochia fimbriata</name>
    <name type="common">White veined hardy Dutchman's pipe vine</name>
    <dbReference type="NCBI Taxonomy" id="158543"/>
    <lineage>
        <taxon>Eukaryota</taxon>
        <taxon>Viridiplantae</taxon>
        <taxon>Streptophyta</taxon>
        <taxon>Embryophyta</taxon>
        <taxon>Tracheophyta</taxon>
        <taxon>Spermatophyta</taxon>
        <taxon>Magnoliopsida</taxon>
        <taxon>Magnoliidae</taxon>
        <taxon>Piperales</taxon>
        <taxon>Aristolochiaceae</taxon>
        <taxon>Aristolochia</taxon>
    </lineage>
</organism>
<keyword evidence="5" id="KW-0808">Transferase</keyword>
<keyword evidence="9" id="KW-0418">Kinase</keyword>
<keyword evidence="14" id="KW-0675">Receptor</keyword>
<dbReference type="GO" id="GO:0005524">
    <property type="term" value="F:ATP binding"/>
    <property type="evidence" value="ECO:0007669"/>
    <property type="project" value="UniProtKB-UniRule"/>
</dbReference>
<reference evidence="21 22" key="1">
    <citation type="submission" date="2021-07" db="EMBL/GenBank/DDBJ databases">
        <title>The Aristolochia fimbriata genome: insights into angiosperm evolution, floral development and chemical biosynthesis.</title>
        <authorList>
            <person name="Jiao Y."/>
        </authorList>
    </citation>
    <scope>NUCLEOTIDE SEQUENCE [LARGE SCALE GENOMIC DNA]</scope>
    <source>
        <strain evidence="21">IBCAS-2021</strain>
        <tissue evidence="21">Leaf</tissue>
    </source>
</reference>